<evidence type="ECO:0000313" key="8">
    <source>
        <dbReference type="EMBL" id="KDB24231.1"/>
    </source>
</evidence>
<gene>
    <name evidence="8" type="ORF">H109_03877</name>
</gene>
<evidence type="ECO:0000313" key="9">
    <source>
        <dbReference type="Proteomes" id="UP000024533"/>
    </source>
</evidence>
<keyword evidence="5 7" id="KW-0496">Mitochondrion</keyword>
<evidence type="ECO:0000256" key="5">
    <source>
        <dbReference type="ARBA" id="ARBA00023128"/>
    </source>
</evidence>
<dbReference type="InterPro" id="IPR029063">
    <property type="entry name" value="SAM-dependent_MTases_sf"/>
</dbReference>
<dbReference type="OrthoDB" id="5595109at2759"/>
<organism evidence="8 9">
    <name type="scientific">Trichophyton interdigitale (strain MR816)</name>
    <dbReference type="NCBI Taxonomy" id="1215338"/>
    <lineage>
        <taxon>Eukaryota</taxon>
        <taxon>Fungi</taxon>
        <taxon>Dikarya</taxon>
        <taxon>Ascomycota</taxon>
        <taxon>Pezizomycotina</taxon>
        <taxon>Eurotiomycetes</taxon>
        <taxon>Eurotiomycetidae</taxon>
        <taxon>Onygenales</taxon>
        <taxon>Arthrodermataceae</taxon>
        <taxon>Trichophyton</taxon>
    </lineage>
</organism>
<dbReference type="Proteomes" id="UP000024533">
    <property type="component" value="Unassembled WGS sequence"/>
</dbReference>
<dbReference type="EC" id="2.1.1.320" evidence="7"/>
<dbReference type="Pfam" id="PF02636">
    <property type="entry name" value="Methyltransf_28"/>
    <property type="match status" value="1"/>
</dbReference>
<dbReference type="EMBL" id="AOKY01000269">
    <property type="protein sequence ID" value="KDB24231.1"/>
    <property type="molecule type" value="Genomic_DNA"/>
</dbReference>
<evidence type="ECO:0000256" key="2">
    <source>
        <dbReference type="ARBA" id="ARBA00005891"/>
    </source>
</evidence>
<comment type="similarity">
    <text evidence="2 7">Belongs to the NDUFAF7 family.</text>
</comment>
<evidence type="ECO:0000256" key="1">
    <source>
        <dbReference type="ARBA" id="ARBA00004173"/>
    </source>
</evidence>
<dbReference type="GO" id="GO:0005739">
    <property type="term" value="C:mitochondrion"/>
    <property type="evidence" value="ECO:0007669"/>
    <property type="project" value="UniProtKB-SubCell"/>
</dbReference>
<comment type="subcellular location">
    <subcellularLocation>
        <location evidence="1 7">Mitochondrion</location>
    </subcellularLocation>
</comment>
<evidence type="ECO:0000256" key="3">
    <source>
        <dbReference type="ARBA" id="ARBA00022603"/>
    </source>
</evidence>
<dbReference type="STRING" id="1215338.A0A059J8P3"/>
<keyword evidence="9" id="KW-1185">Reference proteome</keyword>
<dbReference type="GO" id="GO:0032259">
    <property type="term" value="P:methylation"/>
    <property type="evidence" value="ECO:0007669"/>
    <property type="project" value="UniProtKB-KW"/>
</dbReference>
<sequence>MSNGASRIVYRLANASRPARLAVPNGRRCLSTLKPASQREWSTPLAKRITDAINTTGPISIAAFMRQCLTSDEGGYYTSRGTPGSDVFGKEGDFVTSPEISQMFGELLGIWIVTEWLSQGRRSSGVQLMEFGPGKGTLMADILRSVRNFKGFASSVEGVYMIEASPTLREIQKKALCGDAPMEECDIGYKSISSHLGVPVYWTEHIRILPQTEDKAPFIIAHEFFDALPIHAFQAVHSPPPETINTPTGPAELRQPSLPLNGTQWRELVVATNPEAEREPDGDGNSDKNDKKLEFRLALAKSPTPASLVMPEMSPRYKALKSTRGSTIEISPESHTYAQEIARLIGGPNSTDKNPSPTRTPAGAALILDYGPSSTIPVNSLRGIKNHQVVSPFATPGEVDLSADVDFTGLAESALNASPGVEVYGPNEQGSFLRSLGIAERAAQLLRNVKDEEKRKQIESSWQRLVERGGGGMGRIYKAMAIVPESGGRRRPVGFGGEVRM</sequence>
<dbReference type="GO" id="GO:0035243">
    <property type="term" value="F:protein-arginine omega-N symmetric methyltransferase activity"/>
    <property type="evidence" value="ECO:0007669"/>
    <property type="project" value="UniProtKB-EC"/>
</dbReference>
<dbReference type="FunFam" id="3.40.50.12710:FF:000004">
    <property type="entry name" value="Protein arginine methyltransferase NDUFAF7"/>
    <property type="match status" value="1"/>
</dbReference>
<proteinExistence type="inferred from homology"/>
<name>A0A059J8P3_TRIIM</name>
<dbReference type="Gene3D" id="3.40.50.12710">
    <property type="match status" value="1"/>
</dbReference>
<evidence type="ECO:0000256" key="6">
    <source>
        <dbReference type="ARBA" id="ARBA00048612"/>
    </source>
</evidence>
<protein>
    <recommendedName>
        <fullName evidence="7">Protein arginine methyltransferase NDUFAF7</fullName>
        <ecNumber evidence="7">2.1.1.320</ecNumber>
    </recommendedName>
</protein>
<keyword evidence="4 7" id="KW-0808">Transferase</keyword>
<dbReference type="InterPro" id="IPR003788">
    <property type="entry name" value="NDUFAF7"/>
</dbReference>
<dbReference type="GO" id="GO:0032981">
    <property type="term" value="P:mitochondrial respiratory chain complex I assembly"/>
    <property type="evidence" value="ECO:0007669"/>
    <property type="project" value="TreeGrafter"/>
</dbReference>
<reference evidence="8 9" key="1">
    <citation type="submission" date="2014-02" db="EMBL/GenBank/DDBJ databases">
        <title>The Genome Sequence of Trichophyton interdigitale MR816.</title>
        <authorList>
            <consortium name="The Broad Institute Genomics Platform"/>
            <person name="Cuomo C.A."/>
            <person name="White T.C."/>
            <person name="Graser Y."/>
            <person name="Martinez-Rossi N."/>
            <person name="Heitman J."/>
            <person name="Young S.K."/>
            <person name="Zeng Q."/>
            <person name="Gargeya S."/>
            <person name="Abouelleil A."/>
            <person name="Alvarado L."/>
            <person name="Chapman S.B."/>
            <person name="Gainer-Dewar J."/>
            <person name="Goldberg J."/>
            <person name="Griggs A."/>
            <person name="Gujja S."/>
            <person name="Hansen M."/>
            <person name="Howarth C."/>
            <person name="Imamovic A."/>
            <person name="Larimer J."/>
            <person name="Martinez D."/>
            <person name="Murphy C."/>
            <person name="Pearson M.D."/>
            <person name="Persinoti G."/>
            <person name="Poon T."/>
            <person name="Priest M."/>
            <person name="Roberts A.D."/>
            <person name="Saif S."/>
            <person name="Shea T.D."/>
            <person name="Sykes S.N."/>
            <person name="Wortman J."/>
            <person name="Nusbaum C."/>
            <person name="Birren B."/>
        </authorList>
    </citation>
    <scope>NUCLEOTIDE SEQUENCE [LARGE SCALE GENOMIC DNA]</scope>
    <source>
        <strain evidence="8 9">MR816</strain>
    </source>
</reference>
<dbReference type="PANTHER" id="PTHR12049:SF7">
    <property type="entry name" value="PROTEIN ARGININE METHYLTRANSFERASE NDUFAF7, MITOCHONDRIAL"/>
    <property type="match status" value="1"/>
</dbReference>
<dbReference type="PANTHER" id="PTHR12049">
    <property type="entry name" value="PROTEIN ARGININE METHYLTRANSFERASE NDUFAF7, MITOCHONDRIAL"/>
    <property type="match status" value="1"/>
</dbReference>
<comment type="function">
    <text evidence="7">Arginine methyltransferase involved in the assembly or stability of mitochondrial NADH:ubiquinone oxidoreductase complex (complex I).</text>
</comment>
<evidence type="ECO:0000256" key="4">
    <source>
        <dbReference type="ARBA" id="ARBA00022679"/>
    </source>
</evidence>
<dbReference type="AlphaFoldDB" id="A0A059J8P3"/>
<dbReference type="SUPFAM" id="SSF53335">
    <property type="entry name" value="S-adenosyl-L-methionine-dependent methyltransferases"/>
    <property type="match status" value="1"/>
</dbReference>
<comment type="caution">
    <text evidence="8">The sequence shown here is derived from an EMBL/GenBank/DDBJ whole genome shotgun (WGS) entry which is preliminary data.</text>
</comment>
<keyword evidence="3 7" id="KW-0489">Methyltransferase</keyword>
<evidence type="ECO:0000256" key="7">
    <source>
        <dbReference type="RuleBase" id="RU364114"/>
    </source>
</evidence>
<dbReference type="OMA" id="YYHPQRN"/>
<comment type="catalytic activity">
    <reaction evidence="6 7">
        <text>L-arginyl-[protein] + 2 S-adenosyl-L-methionine = N(omega),N(omega)'-dimethyl-L-arginyl-[protein] + 2 S-adenosyl-L-homocysteine + 2 H(+)</text>
        <dbReference type="Rhea" id="RHEA:48108"/>
        <dbReference type="Rhea" id="RHEA-COMP:10532"/>
        <dbReference type="Rhea" id="RHEA-COMP:11992"/>
        <dbReference type="ChEBI" id="CHEBI:15378"/>
        <dbReference type="ChEBI" id="CHEBI:29965"/>
        <dbReference type="ChEBI" id="CHEBI:57856"/>
        <dbReference type="ChEBI" id="CHEBI:59789"/>
        <dbReference type="ChEBI" id="CHEBI:88221"/>
        <dbReference type="EC" id="2.1.1.320"/>
    </reaction>
</comment>
<dbReference type="InterPro" id="IPR038375">
    <property type="entry name" value="NDUFAF7_sf"/>
</dbReference>
<dbReference type="HOGENOM" id="CLU_024840_0_0_1"/>
<accession>A0A059J8P3</accession>